<keyword evidence="2" id="KW-0378">Hydrolase</keyword>
<name>A0A917PZD9_9PSED</name>
<dbReference type="Gene3D" id="3.90.850.10">
    <property type="entry name" value="Fumarylacetoacetase-like, C-terminal domain"/>
    <property type="match status" value="1"/>
</dbReference>
<dbReference type="GO" id="GO:0005737">
    <property type="term" value="C:cytoplasm"/>
    <property type="evidence" value="ECO:0007669"/>
    <property type="project" value="TreeGrafter"/>
</dbReference>
<protein>
    <submittedName>
        <fullName evidence="2">Fumarylacetoacetate (FAA) hydrolase</fullName>
    </submittedName>
</protein>
<dbReference type="GO" id="GO:0008684">
    <property type="term" value="F:2-oxopent-4-enoate hydratase activity"/>
    <property type="evidence" value="ECO:0007669"/>
    <property type="project" value="TreeGrafter"/>
</dbReference>
<gene>
    <name evidence="2" type="ORF">GCM10009304_29190</name>
</gene>
<accession>A0A917PZD9</accession>
<dbReference type="RefSeq" id="WP_188983980.1">
    <property type="nucleotide sequence ID" value="NZ_BMPO01000006.1"/>
</dbReference>
<dbReference type="SUPFAM" id="SSF56529">
    <property type="entry name" value="FAH"/>
    <property type="match status" value="1"/>
</dbReference>
<dbReference type="InterPro" id="IPR050772">
    <property type="entry name" value="Hydratase-Decarb/MhpD_sf"/>
</dbReference>
<dbReference type="PANTHER" id="PTHR30143:SF0">
    <property type="entry name" value="2-KETO-4-PENTENOATE HYDRATASE"/>
    <property type="match status" value="1"/>
</dbReference>
<comment type="caution">
    <text evidence="2">The sequence shown here is derived from an EMBL/GenBank/DDBJ whole genome shotgun (WGS) entry which is preliminary data.</text>
</comment>
<dbReference type="PANTHER" id="PTHR30143">
    <property type="entry name" value="ACID HYDRATASE"/>
    <property type="match status" value="1"/>
</dbReference>
<dbReference type="EMBL" id="BMPO01000006">
    <property type="protein sequence ID" value="GGK01557.1"/>
    <property type="molecule type" value="Genomic_DNA"/>
</dbReference>
<keyword evidence="3" id="KW-1185">Reference proteome</keyword>
<evidence type="ECO:0000313" key="2">
    <source>
        <dbReference type="EMBL" id="GGK01557.1"/>
    </source>
</evidence>
<dbReference type="InterPro" id="IPR036663">
    <property type="entry name" value="Fumarylacetoacetase_C_sf"/>
</dbReference>
<proteinExistence type="predicted"/>
<evidence type="ECO:0000313" key="3">
    <source>
        <dbReference type="Proteomes" id="UP000635983"/>
    </source>
</evidence>
<reference evidence="2" key="2">
    <citation type="submission" date="2020-09" db="EMBL/GenBank/DDBJ databases">
        <authorList>
            <person name="Sun Q."/>
            <person name="Ohkuma M."/>
        </authorList>
    </citation>
    <scope>NUCLEOTIDE SEQUENCE</scope>
    <source>
        <strain evidence="2">JCM 30078</strain>
    </source>
</reference>
<dbReference type="AlphaFoldDB" id="A0A917PZD9"/>
<dbReference type="Proteomes" id="UP000635983">
    <property type="component" value="Unassembled WGS sequence"/>
</dbReference>
<keyword evidence="1" id="KW-0058">Aromatic hydrocarbons catabolism</keyword>
<organism evidence="2 3">
    <name type="scientific">Pseudomonas matsuisoli</name>
    <dbReference type="NCBI Taxonomy" id="1515666"/>
    <lineage>
        <taxon>Bacteria</taxon>
        <taxon>Pseudomonadati</taxon>
        <taxon>Pseudomonadota</taxon>
        <taxon>Gammaproteobacteria</taxon>
        <taxon>Pseudomonadales</taxon>
        <taxon>Pseudomonadaceae</taxon>
        <taxon>Pseudomonas</taxon>
    </lineage>
</organism>
<evidence type="ECO:0000256" key="1">
    <source>
        <dbReference type="ARBA" id="ARBA00022797"/>
    </source>
</evidence>
<reference evidence="2" key="1">
    <citation type="journal article" date="2014" name="Int. J. Syst. Evol. Microbiol.">
        <title>Complete genome sequence of Corynebacterium casei LMG S-19264T (=DSM 44701T), isolated from a smear-ripened cheese.</title>
        <authorList>
            <consortium name="US DOE Joint Genome Institute (JGI-PGF)"/>
            <person name="Walter F."/>
            <person name="Albersmeier A."/>
            <person name="Kalinowski J."/>
            <person name="Ruckert C."/>
        </authorList>
    </citation>
    <scope>NUCLEOTIDE SEQUENCE</scope>
    <source>
        <strain evidence="2">JCM 30078</strain>
    </source>
</reference>
<sequence>MPTLPFDPAAPATLLLDAWKTGDLLNALSEALRPETLEQGYDVQDAFFKAAGGARGGWKLGVGSPAAMRGAGLSRPLVGQLDKARIHASGAHLSLPSPTTLTIECEIAFTLARDLPPQPGREIQPYDIRATCLTFEVVRSRFVDRKTVGWPSFTGDNVGFEALVVGANACAGLDREVLRTLAETAVVHLDGAPKAKGLFGETATDPLNSLAELYAHAAERGETLRAGDIVSSGAMCEPFDIEGAGHTLSVRYFGHELTFSL</sequence>
<dbReference type="GO" id="GO:0016787">
    <property type="term" value="F:hydrolase activity"/>
    <property type="evidence" value="ECO:0007669"/>
    <property type="project" value="UniProtKB-KW"/>
</dbReference>